<dbReference type="Gene3D" id="2.30.29.90">
    <property type="match status" value="1"/>
</dbReference>
<protein>
    <recommendedName>
        <fullName evidence="1">Exocyst complex component Sec3 PIP2-binding N-terminal domain-containing protein</fullName>
    </recommendedName>
</protein>
<dbReference type="AlphaFoldDB" id="A0A371BZ11"/>
<dbReference type="EMBL" id="KZ859120">
    <property type="protein sequence ID" value="RDW23042.1"/>
    <property type="molecule type" value="Genomic_DNA"/>
</dbReference>
<evidence type="ECO:0000259" key="1">
    <source>
        <dbReference type="Pfam" id="PF15277"/>
    </source>
</evidence>
<evidence type="ECO:0000313" key="2">
    <source>
        <dbReference type="EMBL" id="RDW23042.1"/>
    </source>
</evidence>
<accession>A0A371BZ11</accession>
<proteinExistence type="predicted"/>
<sequence>MVWCRQGAPHQVVFHQGRSYQPISGVIHHPRVKSPRTHITLSSSDHCSAKECGRMHKVQDNANGTFQIGKTSNLEDLTSVERHLQIPCGLTMLSEVLL</sequence>
<evidence type="ECO:0000313" key="3">
    <source>
        <dbReference type="Proteomes" id="UP000256601"/>
    </source>
</evidence>
<reference evidence="2 3" key="1">
    <citation type="submission" date="2018-07" db="EMBL/GenBank/DDBJ databases">
        <title>Draft Genome Assemblies for Five Robust Yarrowia lipolytica Strains Exhibiting High Lipid Production and Pentose Sugar Utilization and Sugar Alcohol Secretion from Undetoxified Lignocellulosic Biomass Hydrolysates.</title>
        <authorList>
            <consortium name="DOE Joint Genome Institute"/>
            <person name="Walker C."/>
            <person name="Ryu S."/>
            <person name="Na H."/>
            <person name="Zane M."/>
            <person name="LaButti K."/>
            <person name="Lipzen A."/>
            <person name="Haridas S."/>
            <person name="Barry K."/>
            <person name="Grigoriev I.V."/>
            <person name="Quarterman J."/>
            <person name="Slininger P."/>
            <person name="Dien B."/>
            <person name="Trinh C.T."/>
        </authorList>
    </citation>
    <scope>NUCLEOTIDE SEQUENCE [LARGE SCALE GENOMIC DNA]</scope>
    <source>
        <strain evidence="2 3">YB392</strain>
    </source>
</reference>
<gene>
    <name evidence="2" type="ORF">B0I71DRAFT_125032</name>
</gene>
<feature type="domain" description="Exocyst complex component Sec3 PIP2-binding N-terminal" evidence="1">
    <location>
        <begin position="50"/>
        <end position="87"/>
    </location>
</feature>
<name>A0A371BZ11_YARLL</name>
<organism evidence="2 3">
    <name type="scientific">Yarrowia lipolytica</name>
    <name type="common">Candida lipolytica</name>
    <dbReference type="NCBI Taxonomy" id="4952"/>
    <lineage>
        <taxon>Eukaryota</taxon>
        <taxon>Fungi</taxon>
        <taxon>Dikarya</taxon>
        <taxon>Ascomycota</taxon>
        <taxon>Saccharomycotina</taxon>
        <taxon>Dipodascomycetes</taxon>
        <taxon>Dipodascales</taxon>
        <taxon>Dipodascales incertae sedis</taxon>
        <taxon>Yarrowia</taxon>
    </lineage>
</organism>
<dbReference type="InterPro" id="IPR028258">
    <property type="entry name" value="Sec3-PIP2_bind"/>
</dbReference>
<dbReference type="Proteomes" id="UP000256601">
    <property type="component" value="Unassembled WGS sequence"/>
</dbReference>
<dbReference type="VEuPathDB" id="FungiDB:YALI0_C15917g"/>
<dbReference type="Pfam" id="PF15277">
    <property type="entry name" value="Sec3-PIP2_bind"/>
    <property type="match status" value="1"/>
</dbReference>